<dbReference type="EMBL" id="OU015567">
    <property type="protein sequence ID" value="CAG5111700.1"/>
    <property type="molecule type" value="Genomic_DNA"/>
</dbReference>
<name>A0ABN7T806_OIKDI</name>
<evidence type="ECO:0000256" key="2">
    <source>
        <dbReference type="SAM" id="Phobius"/>
    </source>
</evidence>
<keyword evidence="2" id="KW-0472">Membrane</keyword>
<sequence>MSSSVQCSGQMLRRPEHGRLNCPELTTWIAKPGQKCRLECDGGYKPSIDRITCFESGWSIPRSLSAGATSAQVACVGGGATTMLIVGLLVGGLILICLIAFAYAKFSQTKDEEIDDEQTKNGLRGANARRAQEEETLRHDRKKGSAYDNHNLPHNPNNIYSTEPGMLDPSFARGNSPDSYASGYPLMMHGQHHPYETQSHLGNMSPQSQIPSNYETFHLPPQMQQQMGMMDPRASMASMSGPYGHIGPMGIPPGAHFGMNGGVQRTMSFSQVPSTYDHVHFGNFKGLGPKSKSYSPDGYDVPI</sequence>
<feature type="region of interest" description="Disordered" evidence="1">
    <location>
        <begin position="110"/>
        <end position="158"/>
    </location>
</feature>
<accession>A0ABN7T806</accession>
<reference evidence="3 4" key="1">
    <citation type="submission" date="2021-04" db="EMBL/GenBank/DDBJ databases">
        <authorList>
            <person name="Bliznina A."/>
        </authorList>
    </citation>
    <scope>NUCLEOTIDE SEQUENCE [LARGE SCALE GENOMIC DNA]</scope>
</reference>
<keyword evidence="4" id="KW-1185">Reference proteome</keyword>
<keyword evidence="2" id="KW-0812">Transmembrane</keyword>
<dbReference type="Proteomes" id="UP001158576">
    <property type="component" value="Chromosome 2"/>
</dbReference>
<evidence type="ECO:0000313" key="4">
    <source>
        <dbReference type="Proteomes" id="UP001158576"/>
    </source>
</evidence>
<organism evidence="3 4">
    <name type="scientific">Oikopleura dioica</name>
    <name type="common">Tunicate</name>
    <dbReference type="NCBI Taxonomy" id="34765"/>
    <lineage>
        <taxon>Eukaryota</taxon>
        <taxon>Metazoa</taxon>
        <taxon>Chordata</taxon>
        <taxon>Tunicata</taxon>
        <taxon>Appendicularia</taxon>
        <taxon>Copelata</taxon>
        <taxon>Oikopleuridae</taxon>
        <taxon>Oikopleura</taxon>
    </lineage>
</organism>
<protein>
    <submittedName>
        <fullName evidence="3">Oidioi.mRNA.OKI2018_I69.chr2.g5978.t1.cds</fullName>
    </submittedName>
</protein>
<keyword evidence="2" id="KW-1133">Transmembrane helix</keyword>
<proteinExistence type="predicted"/>
<evidence type="ECO:0000313" key="3">
    <source>
        <dbReference type="EMBL" id="CAG5111700.1"/>
    </source>
</evidence>
<feature type="transmembrane region" description="Helical" evidence="2">
    <location>
        <begin position="83"/>
        <end position="104"/>
    </location>
</feature>
<gene>
    <name evidence="3" type="ORF">OKIOD_LOCUS14743</name>
</gene>
<evidence type="ECO:0000256" key="1">
    <source>
        <dbReference type="SAM" id="MobiDB-lite"/>
    </source>
</evidence>